<dbReference type="AlphaFoldDB" id="A0A2D6YLW7"/>
<proteinExistence type="inferred from homology"/>
<dbReference type="PANTHER" id="PTHR11092">
    <property type="entry name" value="SUGAR NUCLEOTIDE EPIMERASE RELATED"/>
    <property type="match status" value="1"/>
</dbReference>
<dbReference type="InterPro" id="IPR001509">
    <property type="entry name" value="Epimerase_deHydtase"/>
</dbReference>
<dbReference type="InterPro" id="IPR010099">
    <property type="entry name" value="SDR39U1"/>
</dbReference>
<name>A0A2D6YLW7_9DELT</name>
<feature type="domain" description="NAD-dependent epimerase/dehydratase" evidence="2">
    <location>
        <begin position="10"/>
        <end position="217"/>
    </location>
</feature>
<comment type="similarity">
    <text evidence="1">Belongs to the NAD(P)-dependent epimerase/dehydratase family. SDR39U1 subfamily.</text>
</comment>
<organism evidence="4 5">
    <name type="scientific">SAR324 cluster bacterium</name>
    <dbReference type="NCBI Taxonomy" id="2024889"/>
    <lineage>
        <taxon>Bacteria</taxon>
        <taxon>Deltaproteobacteria</taxon>
        <taxon>SAR324 cluster</taxon>
    </lineage>
</organism>
<dbReference type="Pfam" id="PF01370">
    <property type="entry name" value="Epimerase"/>
    <property type="match status" value="1"/>
</dbReference>
<dbReference type="Pfam" id="PF08338">
    <property type="entry name" value="DUF1731"/>
    <property type="match status" value="1"/>
</dbReference>
<dbReference type="PANTHER" id="PTHR11092:SF0">
    <property type="entry name" value="EPIMERASE FAMILY PROTEIN SDR39U1"/>
    <property type="match status" value="1"/>
</dbReference>
<feature type="domain" description="DUF1731" evidence="3">
    <location>
        <begin position="253"/>
        <end position="300"/>
    </location>
</feature>
<dbReference type="Gene3D" id="3.40.50.720">
    <property type="entry name" value="NAD(P)-binding Rossmann-like Domain"/>
    <property type="match status" value="1"/>
</dbReference>
<evidence type="ECO:0000313" key="4">
    <source>
        <dbReference type="EMBL" id="MAH64159.1"/>
    </source>
</evidence>
<dbReference type="InterPro" id="IPR036291">
    <property type="entry name" value="NAD(P)-bd_dom_sf"/>
</dbReference>
<accession>A0A2D6YLW7</accession>
<protein>
    <submittedName>
        <fullName evidence="4">TIGR01777 family protein</fullName>
    </submittedName>
</protein>
<sequence>MTQMSDPALIAITGTSGLIGKALTKRLRSESQPSLKLVRYPTSAEGKRFWDYSEKVLEGGLDDCDALVHLAGETVDGHWSSLKKQLIYESRVQSTKFLVEKILSCESPPKVVVFASAIGFYGSKRANRVTEESPPGSGFLADVVEEWEQASEILEKYGMRVVRLRLGVVLAKEGGALHKMLPVFRFGLGGAIGNGEQRMSWITLSDVVEMIWQSIHSNSWQGNYNAVAPEVVSNQTFSRVLAKVLKRPAILKVPKFMMETIFGEMADSTVLSDLSVEPKRLIEMNYQFRYPNLQPALEAILGN</sequence>
<evidence type="ECO:0000256" key="1">
    <source>
        <dbReference type="ARBA" id="ARBA00009353"/>
    </source>
</evidence>
<reference evidence="5" key="1">
    <citation type="submission" date="2017-09" db="EMBL/GenBank/DDBJ databases">
        <title>The Reconstruction of 2,631 Draft Metagenome-Assembled Genomes from the Global Oceans.</title>
        <authorList>
            <person name="Tully B.J."/>
            <person name="Graham E.D."/>
            <person name="Heidelberg J.F."/>
        </authorList>
    </citation>
    <scope>NUCLEOTIDE SEQUENCE [LARGE SCALE GENOMIC DNA]</scope>
</reference>
<comment type="caution">
    <text evidence="4">The sequence shown here is derived from an EMBL/GenBank/DDBJ whole genome shotgun (WGS) entry which is preliminary data.</text>
</comment>
<dbReference type="Proteomes" id="UP000226525">
    <property type="component" value="Unassembled WGS sequence"/>
</dbReference>
<dbReference type="SUPFAM" id="SSF51735">
    <property type="entry name" value="NAD(P)-binding Rossmann-fold domains"/>
    <property type="match status" value="1"/>
</dbReference>
<dbReference type="InterPro" id="IPR013549">
    <property type="entry name" value="DUF1731"/>
</dbReference>
<dbReference type="EMBL" id="NZEX01000140">
    <property type="protein sequence ID" value="MAH64159.1"/>
    <property type="molecule type" value="Genomic_DNA"/>
</dbReference>
<evidence type="ECO:0000313" key="5">
    <source>
        <dbReference type="Proteomes" id="UP000226525"/>
    </source>
</evidence>
<gene>
    <name evidence="4" type="ORF">CMN54_12095</name>
</gene>
<evidence type="ECO:0000259" key="2">
    <source>
        <dbReference type="Pfam" id="PF01370"/>
    </source>
</evidence>
<evidence type="ECO:0000259" key="3">
    <source>
        <dbReference type="Pfam" id="PF08338"/>
    </source>
</evidence>
<dbReference type="NCBIfam" id="TIGR01777">
    <property type="entry name" value="yfcH"/>
    <property type="match status" value="1"/>
</dbReference>